<name>A0A401ZR87_9CHLR</name>
<dbReference type="RefSeq" id="WP_126601702.1">
    <property type="nucleotide sequence ID" value="NZ_BIFQ01000002.1"/>
</dbReference>
<sequence>MLSPEQMQKIWDISDTTIYREAVAFIHRLVKSEGYDPLPPSQVRGLLNITGNSSYTQIETFIIHQRDRDWTPRQRNIKVFYTELEKIFIAMRSQRLRREFHLVDEQAPPQVLRQQVDMLMVFIVREFLQHLIAENNVLVQEKKGQHATPYPKRPTQSPRQNTPTNSKERQTR</sequence>
<gene>
    <name evidence="2" type="ORF">KDAU_66250</name>
</gene>
<feature type="compositionally biased region" description="Polar residues" evidence="1">
    <location>
        <begin position="154"/>
        <end position="165"/>
    </location>
</feature>
<keyword evidence="3" id="KW-1185">Reference proteome</keyword>
<accession>A0A401ZR87</accession>
<evidence type="ECO:0000256" key="1">
    <source>
        <dbReference type="SAM" id="MobiDB-lite"/>
    </source>
</evidence>
<dbReference type="AlphaFoldDB" id="A0A401ZR87"/>
<dbReference type="OrthoDB" id="161504at2"/>
<feature type="region of interest" description="Disordered" evidence="1">
    <location>
        <begin position="142"/>
        <end position="172"/>
    </location>
</feature>
<protein>
    <submittedName>
        <fullName evidence="2">Uncharacterized protein</fullName>
    </submittedName>
</protein>
<dbReference type="EMBL" id="BIFQ01000002">
    <property type="protein sequence ID" value="GCE09296.1"/>
    <property type="molecule type" value="Genomic_DNA"/>
</dbReference>
<proteinExistence type="predicted"/>
<comment type="caution">
    <text evidence="2">The sequence shown here is derived from an EMBL/GenBank/DDBJ whole genome shotgun (WGS) entry which is preliminary data.</text>
</comment>
<evidence type="ECO:0000313" key="2">
    <source>
        <dbReference type="EMBL" id="GCE09296.1"/>
    </source>
</evidence>
<organism evidence="2 3">
    <name type="scientific">Dictyobacter aurantiacus</name>
    <dbReference type="NCBI Taxonomy" id="1936993"/>
    <lineage>
        <taxon>Bacteria</taxon>
        <taxon>Bacillati</taxon>
        <taxon>Chloroflexota</taxon>
        <taxon>Ktedonobacteria</taxon>
        <taxon>Ktedonobacterales</taxon>
        <taxon>Dictyobacteraceae</taxon>
        <taxon>Dictyobacter</taxon>
    </lineage>
</organism>
<dbReference type="Proteomes" id="UP000287224">
    <property type="component" value="Unassembled WGS sequence"/>
</dbReference>
<evidence type="ECO:0000313" key="3">
    <source>
        <dbReference type="Proteomes" id="UP000287224"/>
    </source>
</evidence>
<reference evidence="3" key="1">
    <citation type="submission" date="2018-12" db="EMBL/GenBank/DDBJ databases">
        <title>Tengunoibacter tsumagoiensis gen. nov., sp. nov., Dictyobacter kobayashii sp. nov., D. alpinus sp. nov., and D. joshuensis sp. nov. and description of Dictyobacteraceae fam. nov. within the order Ktedonobacterales isolated from Tengu-no-mugimeshi.</title>
        <authorList>
            <person name="Wang C.M."/>
            <person name="Zheng Y."/>
            <person name="Sakai Y."/>
            <person name="Toyoda A."/>
            <person name="Minakuchi Y."/>
            <person name="Abe K."/>
            <person name="Yokota A."/>
            <person name="Yabe S."/>
        </authorList>
    </citation>
    <scope>NUCLEOTIDE SEQUENCE [LARGE SCALE GENOMIC DNA]</scope>
    <source>
        <strain evidence="3">S-27</strain>
    </source>
</reference>